<proteinExistence type="predicted"/>
<sequence length="79" mass="8223">MVGLGENNLPTKIGAKLTMDSGKIVAIVTGAISIILAVAYLVLVQILDFRGEMVPAPMETMGLLTHITAIANGSLLPFS</sequence>
<evidence type="ECO:0000313" key="3">
    <source>
        <dbReference type="Proteomes" id="UP000001425"/>
    </source>
</evidence>
<dbReference type="EnsemblBacteria" id="BAA17531">
    <property type="protein sequence ID" value="BAA17531"/>
    <property type="gene ID" value="BAA17531"/>
</dbReference>
<gene>
    <name evidence="2" type="ordered locus">ssr2060</name>
</gene>
<reference evidence="2 3" key="1">
    <citation type="journal article" date="1995" name="DNA Res.">
        <title>Sequence analysis of the genome of the unicellular cyanobacterium Synechocystis sp. strain PCC6803. I. Sequence features in the 1 Mb region from map positions 64% to 92% of the genome.</title>
        <authorList>
            <person name="Kaneko T."/>
            <person name="Tanaka A."/>
            <person name="Sato S."/>
            <person name="Kotani H."/>
            <person name="Sazuka T."/>
            <person name="Miyajima N."/>
            <person name="Sugiura M."/>
            <person name="Tabata S."/>
        </authorList>
    </citation>
    <scope>NUCLEOTIDE SEQUENCE [LARGE SCALE GENOMIC DNA]</scope>
    <source>
        <strain evidence="3">ATCC 27184 / PCC 6803 / Kazusa</strain>
    </source>
</reference>
<dbReference type="eggNOG" id="ENOG5033B1F">
    <property type="taxonomic scope" value="Bacteria"/>
</dbReference>
<dbReference type="PhylomeDB" id="P73491"/>
<reference evidence="2 3" key="2">
    <citation type="journal article" date="1996" name="DNA Res.">
        <title>Sequence analysis of the genome of the unicellular cyanobacterium Synechocystis sp. strain PCC6803. II. Sequence determination of the entire genome and assignment of potential protein-coding regions.</title>
        <authorList>
            <person name="Kaneko T."/>
            <person name="Sato S."/>
            <person name="Kotani H."/>
            <person name="Tanaka A."/>
            <person name="Asamizu E."/>
            <person name="Nakamura Y."/>
            <person name="Miyajima N."/>
            <person name="Hirosawa M."/>
            <person name="Sugiura M."/>
            <person name="Sasamoto S."/>
            <person name="Kimura T."/>
            <person name="Hosouchi T."/>
            <person name="Matsuno A."/>
            <person name="Muraki A."/>
            <person name="Nakazaki N."/>
            <person name="Naruo K."/>
            <person name="Okumura S."/>
            <person name="Shimpo S."/>
            <person name="Takeuchi C."/>
            <person name="Wada T."/>
            <person name="Watanabe A."/>
            <person name="Yamada M."/>
            <person name="Yasuda M."/>
            <person name="Tabata S."/>
        </authorList>
    </citation>
    <scope>NUCLEOTIDE SEQUENCE [LARGE SCALE GENOMIC DNA]</scope>
    <source>
        <strain evidence="3">ATCC 27184 / PCC 6803 / Kazusa</strain>
    </source>
</reference>
<dbReference type="Proteomes" id="UP000001425">
    <property type="component" value="Chromosome"/>
</dbReference>
<evidence type="ECO:0000313" key="2">
    <source>
        <dbReference type="EMBL" id="BAA17531.1"/>
    </source>
</evidence>
<keyword evidence="3" id="KW-1185">Reference proteome</keyword>
<dbReference type="KEGG" id="syn:ssr2060"/>
<name>P73491_SYNY3</name>
<dbReference type="PIR" id="S77428">
    <property type="entry name" value="S77428"/>
</dbReference>
<protein>
    <submittedName>
        <fullName evidence="2">Ssr2060 protein</fullName>
    </submittedName>
</protein>
<evidence type="ECO:0000256" key="1">
    <source>
        <dbReference type="SAM" id="Phobius"/>
    </source>
</evidence>
<feature type="transmembrane region" description="Helical" evidence="1">
    <location>
        <begin position="24"/>
        <end position="43"/>
    </location>
</feature>
<dbReference type="STRING" id="1148.gene:10498396"/>
<keyword evidence="1" id="KW-0812">Transmembrane</keyword>
<organism evidence="2 3">
    <name type="scientific">Synechocystis sp. (strain ATCC 27184 / PCC 6803 / Kazusa)</name>
    <dbReference type="NCBI Taxonomy" id="1111708"/>
    <lineage>
        <taxon>Bacteria</taxon>
        <taxon>Bacillati</taxon>
        <taxon>Cyanobacteriota</taxon>
        <taxon>Cyanophyceae</taxon>
        <taxon>Synechococcales</taxon>
        <taxon>Merismopediaceae</taxon>
        <taxon>Synechocystis</taxon>
    </lineage>
</organism>
<keyword evidence="1" id="KW-0472">Membrane</keyword>
<dbReference type="PaxDb" id="1148-1652610"/>
<dbReference type="EMBL" id="BA000022">
    <property type="protein sequence ID" value="BAA17531.1"/>
    <property type="molecule type" value="Genomic_DNA"/>
</dbReference>
<accession>P73491</accession>
<dbReference type="AlphaFoldDB" id="P73491"/>
<keyword evidence="1" id="KW-1133">Transmembrane helix</keyword>
<dbReference type="InParanoid" id="P73491"/>